<organism evidence="2 3">
    <name type="scientific">Clostridium punense</name>
    <dbReference type="NCBI Taxonomy" id="1054297"/>
    <lineage>
        <taxon>Bacteria</taxon>
        <taxon>Bacillati</taxon>
        <taxon>Bacillota</taxon>
        <taxon>Clostridia</taxon>
        <taxon>Eubacteriales</taxon>
        <taxon>Clostridiaceae</taxon>
        <taxon>Clostridium</taxon>
    </lineage>
</organism>
<evidence type="ECO:0000313" key="3">
    <source>
        <dbReference type="Proteomes" id="UP001519308"/>
    </source>
</evidence>
<dbReference type="Proteomes" id="UP001519308">
    <property type="component" value="Unassembled WGS sequence"/>
</dbReference>
<gene>
    <name evidence="2" type="ORF">J2Z44_002267</name>
</gene>
<keyword evidence="1" id="KW-1133">Transmembrane helix</keyword>
<feature type="transmembrane region" description="Helical" evidence="1">
    <location>
        <begin position="33"/>
        <end position="54"/>
    </location>
</feature>
<dbReference type="RefSeq" id="WP_021281319.1">
    <property type="nucleotide sequence ID" value="NZ_JAGGLL010000016.1"/>
</dbReference>
<evidence type="ECO:0000256" key="1">
    <source>
        <dbReference type="SAM" id="Phobius"/>
    </source>
</evidence>
<proteinExistence type="predicted"/>
<keyword evidence="1" id="KW-0812">Transmembrane</keyword>
<protein>
    <submittedName>
        <fullName evidence="2">Uncharacterized protein</fullName>
    </submittedName>
</protein>
<name>A0ABS4K588_9CLOT</name>
<sequence length="55" mass="6302">MSIDAFKRVAEKDSQFKGQRNPDVEKYSRNDSWIVNAGAWGAILLVCVAVYFIFF</sequence>
<dbReference type="EMBL" id="JAGGLL010000016">
    <property type="protein sequence ID" value="MBP2022446.1"/>
    <property type="molecule type" value="Genomic_DNA"/>
</dbReference>
<accession>A0ABS4K588</accession>
<reference evidence="2 3" key="1">
    <citation type="submission" date="2021-03" db="EMBL/GenBank/DDBJ databases">
        <title>Genomic Encyclopedia of Type Strains, Phase IV (KMG-IV): sequencing the most valuable type-strain genomes for metagenomic binning, comparative biology and taxonomic classification.</title>
        <authorList>
            <person name="Goeker M."/>
        </authorList>
    </citation>
    <scope>NUCLEOTIDE SEQUENCE [LARGE SCALE GENOMIC DNA]</scope>
    <source>
        <strain evidence="2 3">DSM 28650</strain>
    </source>
</reference>
<keyword evidence="3" id="KW-1185">Reference proteome</keyword>
<comment type="caution">
    <text evidence="2">The sequence shown here is derived from an EMBL/GenBank/DDBJ whole genome shotgun (WGS) entry which is preliminary data.</text>
</comment>
<keyword evidence="1" id="KW-0472">Membrane</keyword>
<evidence type="ECO:0000313" key="2">
    <source>
        <dbReference type="EMBL" id="MBP2022446.1"/>
    </source>
</evidence>